<comment type="caution">
    <text evidence="1">The sequence shown here is derived from an EMBL/GenBank/DDBJ whole genome shotgun (WGS) entry which is preliminary data.</text>
</comment>
<organism evidence="1">
    <name type="scientific">Halalkalibacterium halodurans</name>
    <name type="common">Bacillus halodurans</name>
    <dbReference type="NCBI Taxonomy" id="86665"/>
    <lineage>
        <taxon>Bacteria</taxon>
        <taxon>Bacillati</taxon>
        <taxon>Bacillota</taxon>
        <taxon>Bacilli</taxon>
        <taxon>Bacillales</taxon>
        <taxon>Bacillaceae</taxon>
        <taxon>Halalkalibacterium (ex Joshi et al. 2022)</taxon>
    </lineage>
</organism>
<gene>
    <name evidence="1" type="ORF">AMD02_15295</name>
</gene>
<protein>
    <submittedName>
        <fullName evidence="1">Uncharacterized protein</fullName>
    </submittedName>
</protein>
<accession>A0A0M0KED8</accession>
<evidence type="ECO:0000313" key="1">
    <source>
        <dbReference type="EMBL" id="KOO36783.1"/>
    </source>
</evidence>
<dbReference type="EMBL" id="LILD01000003">
    <property type="protein sequence ID" value="KOO36783.1"/>
    <property type="molecule type" value="Genomic_DNA"/>
</dbReference>
<sequence>MVSARKWALEGDEMRSVNKIKAAPIHHKGGIFYEDVRALFPLNAIATIAQQTFIPLLKYSLIGLSIQKL</sequence>
<proteinExistence type="predicted"/>
<dbReference type="AlphaFoldDB" id="A0A0M0KED8"/>
<name>A0A0M0KED8_ALKHA</name>
<reference evidence="1" key="1">
    <citation type="submission" date="2015-08" db="EMBL/GenBank/DDBJ databases">
        <title>Complete DNA Sequence of Pseudomonas syringae pv. actinidiae, the Causal Agent of Kiwifruit Canker Disease.</title>
        <authorList>
            <person name="Rikkerink E.H.A."/>
            <person name="Fineran P.C."/>
        </authorList>
    </citation>
    <scope>NUCLEOTIDE SEQUENCE</scope>
    <source>
        <strain evidence="1">DSM 13666</strain>
    </source>
</reference>